<dbReference type="InterPro" id="IPR012074">
    <property type="entry name" value="GAF_ANTAR"/>
</dbReference>
<dbReference type="Gene3D" id="3.30.450.40">
    <property type="match status" value="1"/>
</dbReference>
<dbReference type="PIRSF" id="PIRSF036625">
    <property type="entry name" value="GAF_ANTAR"/>
    <property type="match status" value="1"/>
</dbReference>
<dbReference type="InterPro" id="IPR036388">
    <property type="entry name" value="WH-like_DNA-bd_sf"/>
</dbReference>
<dbReference type="InterPro" id="IPR005561">
    <property type="entry name" value="ANTAR"/>
</dbReference>
<evidence type="ECO:0000313" key="4">
    <source>
        <dbReference type="EMBL" id="QJY47526.1"/>
    </source>
</evidence>
<dbReference type="Proteomes" id="UP000505377">
    <property type="component" value="Chromosome"/>
</dbReference>
<feature type="domain" description="ANTAR" evidence="3">
    <location>
        <begin position="171"/>
        <end position="232"/>
    </location>
</feature>
<evidence type="ECO:0000313" key="5">
    <source>
        <dbReference type="Proteomes" id="UP000505377"/>
    </source>
</evidence>
<keyword evidence="1" id="KW-0805">Transcription regulation</keyword>
<evidence type="ECO:0000256" key="2">
    <source>
        <dbReference type="ARBA" id="ARBA00023163"/>
    </source>
</evidence>
<accession>A0A6M6JJB8</accession>
<gene>
    <name evidence="4" type="ORF">HOP40_18320</name>
</gene>
<dbReference type="Gene3D" id="1.10.10.10">
    <property type="entry name" value="Winged helix-like DNA-binding domain superfamily/Winged helix DNA-binding domain"/>
    <property type="match status" value="1"/>
</dbReference>
<dbReference type="SMART" id="SM01012">
    <property type="entry name" value="ANTAR"/>
    <property type="match status" value="1"/>
</dbReference>
<dbReference type="EMBL" id="CP053564">
    <property type="protein sequence ID" value="QJY47526.1"/>
    <property type="molecule type" value="Genomic_DNA"/>
</dbReference>
<dbReference type="SUPFAM" id="SSF55781">
    <property type="entry name" value="GAF domain-like"/>
    <property type="match status" value="1"/>
</dbReference>
<keyword evidence="2" id="KW-0804">Transcription</keyword>
<dbReference type="Pfam" id="PF03861">
    <property type="entry name" value="ANTAR"/>
    <property type="match status" value="1"/>
</dbReference>
<dbReference type="RefSeq" id="WP_172160215.1">
    <property type="nucleotide sequence ID" value="NZ_CP053564.1"/>
</dbReference>
<dbReference type="AlphaFoldDB" id="A0A6M6JJB8"/>
<dbReference type="InterPro" id="IPR029016">
    <property type="entry name" value="GAF-like_dom_sf"/>
</dbReference>
<proteinExistence type="predicted"/>
<protein>
    <submittedName>
        <fullName evidence="4">GAF and ANTAR domain-containing protein</fullName>
    </submittedName>
</protein>
<dbReference type="SMART" id="SM00065">
    <property type="entry name" value="GAF"/>
    <property type="match status" value="1"/>
</dbReference>
<sequence length="245" mass="25343">MPHHLPPADELSSLHARTSGLLLPPETVGTAIGLLTSVAAETVPGCAGAGLTLVDDDGAPTSRGASAEVVLRADGLQYSLGEGPCLTACADRLLVRVDDLGADRRWPRWTREAAALGLRSAMSAPLVAGDRALGALKVYSTVGGAFGERSARVLALLGAQAAIVLAHAGSAQAAGRLSDDLRSALRSRDVINTARGVVMERRDVDGDRALAVLIAAGRHEGRTLHDVAVDLVRPGTRRRRPPGPS</sequence>
<dbReference type="InterPro" id="IPR003018">
    <property type="entry name" value="GAF"/>
</dbReference>
<dbReference type="KEGG" id="pbro:HOP40_18320"/>
<dbReference type="PROSITE" id="PS50921">
    <property type="entry name" value="ANTAR"/>
    <property type="match status" value="1"/>
</dbReference>
<keyword evidence="5" id="KW-1185">Reference proteome</keyword>
<evidence type="ECO:0000259" key="3">
    <source>
        <dbReference type="PROSITE" id="PS50921"/>
    </source>
</evidence>
<evidence type="ECO:0000256" key="1">
    <source>
        <dbReference type="ARBA" id="ARBA00023015"/>
    </source>
</evidence>
<dbReference type="GO" id="GO:0003723">
    <property type="term" value="F:RNA binding"/>
    <property type="evidence" value="ECO:0007669"/>
    <property type="project" value="InterPro"/>
</dbReference>
<dbReference type="Pfam" id="PF13185">
    <property type="entry name" value="GAF_2"/>
    <property type="match status" value="1"/>
</dbReference>
<reference evidence="4 5" key="1">
    <citation type="submission" date="2020-05" db="EMBL/GenBank/DDBJ databases">
        <authorList>
            <person name="Mo P."/>
        </authorList>
    </citation>
    <scope>NUCLEOTIDE SEQUENCE [LARGE SCALE GENOMIC DNA]</scope>
    <source>
        <strain evidence="4 5">Gen01</strain>
    </source>
</reference>
<organism evidence="4 5">
    <name type="scientific">Pseudonocardia broussonetiae</name>
    <dbReference type="NCBI Taxonomy" id="2736640"/>
    <lineage>
        <taxon>Bacteria</taxon>
        <taxon>Bacillati</taxon>
        <taxon>Actinomycetota</taxon>
        <taxon>Actinomycetes</taxon>
        <taxon>Pseudonocardiales</taxon>
        <taxon>Pseudonocardiaceae</taxon>
        <taxon>Pseudonocardia</taxon>
    </lineage>
</organism>
<name>A0A6M6JJB8_9PSEU</name>